<dbReference type="PANTHER" id="PTHR36536:SF3">
    <property type="entry name" value="UPF0111 PROTEIN HI_1603"/>
    <property type="match status" value="1"/>
</dbReference>
<name>A0A975BM21_9BACT</name>
<keyword evidence="3" id="KW-1185">Reference proteome</keyword>
<organism evidence="2 3">
    <name type="scientific">Desulfonema magnum</name>
    <dbReference type="NCBI Taxonomy" id="45655"/>
    <lineage>
        <taxon>Bacteria</taxon>
        <taxon>Pseudomonadati</taxon>
        <taxon>Thermodesulfobacteriota</taxon>
        <taxon>Desulfobacteria</taxon>
        <taxon>Desulfobacterales</taxon>
        <taxon>Desulfococcaceae</taxon>
        <taxon>Desulfonema</taxon>
    </lineage>
</organism>
<protein>
    <submittedName>
        <fullName evidence="2">DUF47</fullName>
    </submittedName>
</protein>
<accession>A0A975BM21</accession>
<dbReference type="KEGG" id="dmm:dnm_040310"/>
<evidence type="ECO:0000256" key="1">
    <source>
        <dbReference type="ARBA" id="ARBA00008591"/>
    </source>
</evidence>
<dbReference type="Pfam" id="PF01865">
    <property type="entry name" value="PhoU_div"/>
    <property type="match status" value="1"/>
</dbReference>
<dbReference type="SUPFAM" id="SSF109755">
    <property type="entry name" value="PhoU-like"/>
    <property type="match status" value="1"/>
</dbReference>
<dbReference type="Proteomes" id="UP000663722">
    <property type="component" value="Chromosome"/>
</dbReference>
<dbReference type="AlphaFoldDB" id="A0A975BM21"/>
<proteinExistence type="inferred from homology"/>
<sequence>MFLEKILSQGKKEQSVIESINRHIRLLCTACETFSTALKNRDANLMRNIIELEREGDFVRRNIISDIYQGAFLPYLRPELCRFVEIVDRVFDLLEDTALQYLDTEIPEQVKDECARVSFLNVRICEMLLITFDAMVKGDDLREKTLAIRIYEKKIDDIKFDLIRDIRKLPITNFWEGKILADFVSGLTTISDIIEDASDHLQIINVSMRA</sequence>
<gene>
    <name evidence="2" type="ORF">dnm_040310</name>
</gene>
<dbReference type="PANTHER" id="PTHR36536">
    <property type="entry name" value="UPF0111 PROTEIN HI_1603"/>
    <property type="match status" value="1"/>
</dbReference>
<dbReference type="Gene3D" id="1.20.58.220">
    <property type="entry name" value="Phosphate transport system protein phou homolog 2, domain 2"/>
    <property type="match status" value="1"/>
</dbReference>
<dbReference type="NCBIfam" id="TIGR00153">
    <property type="entry name" value="TIGR00153 family protein"/>
    <property type="match status" value="1"/>
</dbReference>
<dbReference type="RefSeq" id="WP_207682961.1">
    <property type="nucleotide sequence ID" value="NZ_CP061800.1"/>
</dbReference>
<dbReference type="EMBL" id="CP061800">
    <property type="protein sequence ID" value="QTA87991.1"/>
    <property type="molecule type" value="Genomic_DNA"/>
</dbReference>
<evidence type="ECO:0000313" key="2">
    <source>
        <dbReference type="EMBL" id="QTA87991.1"/>
    </source>
</evidence>
<dbReference type="InterPro" id="IPR002727">
    <property type="entry name" value="DUF47"/>
</dbReference>
<dbReference type="InterPro" id="IPR018445">
    <property type="entry name" value="Put_Phosphate_transp_reg"/>
</dbReference>
<comment type="similarity">
    <text evidence="1">Belongs to the UPF0111 family.</text>
</comment>
<evidence type="ECO:0000313" key="3">
    <source>
        <dbReference type="Proteomes" id="UP000663722"/>
    </source>
</evidence>
<reference evidence="2" key="1">
    <citation type="journal article" date="2021" name="Microb. Physiol.">
        <title>Proteogenomic Insights into the Physiology of Marine, Sulfate-Reducing, Filamentous Desulfonema limicola and Desulfonema magnum.</title>
        <authorList>
            <person name="Schnaars V."/>
            <person name="Wohlbrand L."/>
            <person name="Scheve S."/>
            <person name="Hinrichs C."/>
            <person name="Reinhardt R."/>
            <person name="Rabus R."/>
        </authorList>
    </citation>
    <scope>NUCLEOTIDE SEQUENCE</scope>
    <source>
        <strain evidence="2">4be13</strain>
    </source>
</reference>
<dbReference type="InterPro" id="IPR038078">
    <property type="entry name" value="PhoU-like_sf"/>
</dbReference>